<comment type="function">
    <text evidence="7">Part of the tripartite ATP-independent periplasmic (TRAP) transport system.</text>
</comment>
<feature type="transmembrane region" description="Helical" evidence="9">
    <location>
        <begin position="421"/>
        <end position="442"/>
    </location>
</feature>
<keyword evidence="2" id="KW-1003">Cell membrane</keyword>
<feature type="transmembrane region" description="Helical" evidence="9">
    <location>
        <begin position="194"/>
        <end position="218"/>
    </location>
</feature>
<dbReference type="RefSeq" id="WP_284280239.1">
    <property type="nucleotide sequence ID" value="NZ_BSOJ01000009.1"/>
</dbReference>
<feature type="transmembrane region" description="Helical" evidence="9">
    <location>
        <begin position="263"/>
        <end position="286"/>
    </location>
</feature>
<accession>A0ABQ5YR95</accession>
<evidence type="ECO:0000256" key="2">
    <source>
        <dbReference type="ARBA" id="ARBA00022475"/>
    </source>
</evidence>
<feature type="transmembrane region" description="Helical" evidence="9">
    <location>
        <begin position="230"/>
        <end position="251"/>
    </location>
</feature>
<dbReference type="InterPro" id="IPR032710">
    <property type="entry name" value="NTF2-like_dom_sf"/>
</dbReference>
<feature type="domain" description="Cds6 C-terminal" evidence="11">
    <location>
        <begin position="804"/>
        <end position="906"/>
    </location>
</feature>
<dbReference type="InterPro" id="IPR056203">
    <property type="entry name" value="Cds6_C"/>
</dbReference>
<dbReference type="Proteomes" id="UP001156664">
    <property type="component" value="Unassembled WGS sequence"/>
</dbReference>
<evidence type="ECO:0000256" key="4">
    <source>
        <dbReference type="ARBA" id="ARBA00022692"/>
    </source>
</evidence>
<feature type="transmembrane region" description="Helical" evidence="9">
    <location>
        <begin position="545"/>
        <end position="565"/>
    </location>
</feature>
<evidence type="ECO:0000256" key="7">
    <source>
        <dbReference type="RuleBase" id="RU369079"/>
    </source>
</evidence>
<dbReference type="InterPro" id="IPR010656">
    <property type="entry name" value="DctM"/>
</dbReference>
<feature type="transmembrane region" description="Helical" evidence="9">
    <location>
        <begin position="493"/>
        <end position="509"/>
    </location>
</feature>
<name>A0ABQ5YR95_9BURK</name>
<comment type="subcellular location">
    <subcellularLocation>
        <location evidence="1 7">Cell inner membrane</location>
        <topology evidence="1 7">Multi-pass membrane protein</topology>
    </subcellularLocation>
</comment>
<feature type="transmembrane region" description="Helical" evidence="9">
    <location>
        <begin position="678"/>
        <end position="700"/>
    </location>
</feature>
<evidence type="ECO:0000256" key="1">
    <source>
        <dbReference type="ARBA" id="ARBA00004429"/>
    </source>
</evidence>
<feature type="transmembrane region" description="Helical" evidence="9">
    <location>
        <begin position="293"/>
        <end position="316"/>
    </location>
</feature>
<comment type="caution">
    <text evidence="12">The sequence shown here is derived from an EMBL/GenBank/DDBJ whole genome shotgun (WGS) entry which is preliminary data.</text>
</comment>
<sequence>MQNSSNKKWLGRSPSEWLFSLPIFSLLLLTLIIGTGEMVHGQLLRLGERMFGDPAHNVQYFLLRADPSKPTCDRNPDIDALVQKQVDDAKNAPKTDMDALFGDTPIDPQAIRESLVAAQKLCEERYNLYDRVSTHITPSVKFYRSIETGFFGIFRFGTENRPLILLLMVAIAAVSTTLQYHHINLRPPRTKKDFQVYSLAMLAANLLVFVSSVYYLKLQYASGIKVEHPVLNWLTILLFAVLSLISLRDVLRGNKNAEPGGSYAMGLLSIPLYAFMALNAGINFVLQDYTAGLAIYFGQITELSGIFLNLALYLWAGMLLKQTRVVSLFMDILRPWKLPPEVFTWIIMLAAAVPTAYTGASGVFVIAAGAVVYREVLATGARRHFALAATAMSGSLGVVLRPCLLIVVIAALNKQVTTTELYGWGLFVFILTSTIFLFYALLKSEARVTERATVKEALPQSLRALVPVSPYIVIMLAVVYGYEYLLDTKLDEFTAPVMLPVIMLFVIIFDKLRGGPTKVGGDTVAEKKKNQGLEHAVRSATNETIGHIGALIMLMALSVSVGGMIERSGVMELVPQNLGNVWLALTMFMFFLVFVGMVMDPFGAVILVSATVAPIAYSNGIQPVHFWMIVVTAFELGYLSPPVALNQLLARQVVGEEQMDIADEETKGKSFYYRHERWNLPVMAMFTGLLIVTYGGQLLIENSDKLRPVSHFFGLDQLNPPQFDDSSSTPAAAPTAPAAATDASLAAPAAEPAMPAAAPGEPAPAPVAPPVAAPAAAPAAVAPAAPAAAPKVAPQEDVQSVIKDIVGNWAAAWSSRDFNGYIGFYSPNFEVPKGMSRAKWEADRKAKIEKKSNIEVSIDDLTVQGVTAKAVATFTQHYKSDSYSDTTKKALTFAKEADGWKIVKEEAVK</sequence>
<keyword evidence="6 9" id="KW-0472">Membrane</keyword>
<dbReference type="EMBL" id="BSOJ01000009">
    <property type="protein sequence ID" value="GLR25796.1"/>
    <property type="molecule type" value="Genomic_DNA"/>
</dbReference>
<dbReference type="PANTHER" id="PTHR33362">
    <property type="entry name" value="SIALIC ACID TRAP TRANSPORTER PERMEASE PROTEIN SIAT-RELATED"/>
    <property type="match status" value="1"/>
</dbReference>
<evidence type="ECO:0000256" key="6">
    <source>
        <dbReference type="ARBA" id="ARBA00023136"/>
    </source>
</evidence>
<gene>
    <name evidence="12" type="ORF">GCM10007875_08840</name>
</gene>
<feature type="transmembrane region" description="Helical" evidence="9">
    <location>
        <begin position="462"/>
        <end position="481"/>
    </location>
</feature>
<proteinExistence type="predicted"/>
<reference evidence="13" key="1">
    <citation type="journal article" date="2019" name="Int. J. Syst. Evol. Microbiol.">
        <title>The Global Catalogue of Microorganisms (GCM) 10K type strain sequencing project: providing services to taxonomists for standard genome sequencing and annotation.</title>
        <authorList>
            <consortium name="The Broad Institute Genomics Platform"/>
            <consortium name="The Broad Institute Genome Sequencing Center for Infectious Disease"/>
            <person name="Wu L."/>
            <person name="Ma J."/>
        </authorList>
    </citation>
    <scope>NUCLEOTIDE SEQUENCE [LARGE SCALE GENOMIC DNA]</scope>
    <source>
        <strain evidence="13">NBRC 105857</strain>
    </source>
</reference>
<keyword evidence="4 9" id="KW-0812">Transmembrane</keyword>
<evidence type="ECO:0000256" key="8">
    <source>
        <dbReference type="SAM" id="MobiDB-lite"/>
    </source>
</evidence>
<evidence type="ECO:0000256" key="3">
    <source>
        <dbReference type="ARBA" id="ARBA00022519"/>
    </source>
</evidence>
<keyword evidence="13" id="KW-1185">Reference proteome</keyword>
<evidence type="ECO:0000256" key="5">
    <source>
        <dbReference type="ARBA" id="ARBA00022989"/>
    </source>
</evidence>
<dbReference type="Pfam" id="PF06808">
    <property type="entry name" value="DctM"/>
    <property type="match status" value="1"/>
</dbReference>
<feature type="compositionally biased region" description="Pro residues" evidence="8">
    <location>
        <begin position="761"/>
        <end position="771"/>
    </location>
</feature>
<feature type="region of interest" description="Disordered" evidence="8">
    <location>
        <begin position="723"/>
        <end position="771"/>
    </location>
</feature>
<evidence type="ECO:0000313" key="12">
    <source>
        <dbReference type="EMBL" id="GLR25796.1"/>
    </source>
</evidence>
<evidence type="ECO:0000259" key="10">
    <source>
        <dbReference type="Pfam" id="PF06808"/>
    </source>
</evidence>
<evidence type="ECO:0000256" key="9">
    <source>
        <dbReference type="SAM" id="Phobius"/>
    </source>
</evidence>
<evidence type="ECO:0000259" key="11">
    <source>
        <dbReference type="Pfam" id="PF24125"/>
    </source>
</evidence>
<feature type="transmembrane region" description="Helical" evidence="9">
    <location>
        <begin position="385"/>
        <end position="409"/>
    </location>
</feature>
<feature type="transmembrane region" description="Helical" evidence="9">
    <location>
        <begin position="585"/>
        <end position="612"/>
    </location>
</feature>
<feature type="domain" description="TRAP C4-dicarboxylate transport system permease DctM subunit" evidence="10">
    <location>
        <begin position="358"/>
        <end position="658"/>
    </location>
</feature>
<dbReference type="Pfam" id="PF24125">
    <property type="entry name" value="Cds6_C"/>
    <property type="match status" value="1"/>
</dbReference>
<feature type="transmembrane region" description="Helical" evidence="9">
    <location>
        <begin position="342"/>
        <end position="373"/>
    </location>
</feature>
<keyword evidence="5 9" id="KW-1133">Transmembrane helix</keyword>
<dbReference type="InterPro" id="IPR004681">
    <property type="entry name" value="TRAP_DctM"/>
</dbReference>
<dbReference type="Gene3D" id="3.10.450.50">
    <property type="match status" value="1"/>
</dbReference>
<keyword evidence="3 7" id="KW-0997">Cell inner membrane</keyword>
<dbReference type="SUPFAM" id="SSF54427">
    <property type="entry name" value="NTF2-like"/>
    <property type="match status" value="1"/>
</dbReference>
<organism evidence="12 13">
    <name type="scientific">Limnobacter litoralis</name>
    <dbReference type="NCBI Taxonomy" id="481366"/>
    <lineage>
        <taxon>Bacteria</taxon>
        <taxon>Pseudomonadati</taxon>
        <taxon>Pseudomonadota</taxon>
        <taxon>Betaproteobacteria</taxon>
        <taxon>Burkholderiales</taxon>
        <taxon>Burkholderiaceae</taxon>
        <taxon>Limnobacter</taxon>
    </lineage>
</organism>
<keyword evidence="7" id="KW-0813">Transport</keyword>
<protein>
    <submittedName>
        <fullName evidence="12">Membrane protein</fullName>
    </submittedName>
</protein>
<evidence type="ECO:0000313" key="13">
    <source>
        <dbReference type="Proteomes" id="UP001156664"/>
    </source>
</evidence>
<feature type="transmembrane region" description="Helical" evidence="9">
    <location>
        <begin position="17"/>
        <end position="39"/>
    </location>
</feature>
<feature type="transmembrane region" description="Helical" evidence="9">
    <location>
        <begin position="163"/>
        <end position="182"/>
    </location>
</feature>
<feature type="compositionally biased region" description="Low complexity" evidence="8">
    <location>
        <begin position="730"/>
        <end position="760"/>
    </location>
</feature>